<evidence type="ECO:0008006" key="3">
    <source>
        <dbReference type="Google" id="ProtNLM"/>
    </source>
</evidence>
<evidence type="ECO:0000313" key="1">
    <source>
        <dbReference type="EMBL" id="MBB5373517.1"/>
    </source>
</evidence>
<gene>
    <name evidence="1" type="ORF">HNP71_001777</name>
</gene>
<dbReference type="InterPro" id="IPR009531">
    <property type="entry name" value="DUF1150"/>
</dbReference>
<name>A0A840VF51_9PROT</name>
<keyword evidence="2" id="KW-1185">Reference proteome</keyword>
<sequence>MNIKDHDGTANFVPGTVLDIHHISADQLAMLGMEEIAFVKPVMTEQGPAFAIHAADGTPMAIATNATLAAAAIVQNDMKPSLVH</sequence>
<evidence type="ECO:0000313" key="2">
    <source>
        <dbReference type="Proteomes" id="UP000553706"/>
    </source>
</evidence>
<dbReference type="AlphaFoldDB" id="A0A840VF51"/>
<organism evidence="1 2">
    <name type="scientific">Acidocella aromatica</name>
    <dbReference type="NCBI Taxonomy" id="1303579"/>
    <lineage>
        <taxon>Bacteria</taxon>
        <taxon>Pseudomonadati</taxon>
        <taxon>Pseudomonadota</taxon>
        <taxon>Alphaproteobacteria</taxon>
        <taxon>Acetobacterales</taxon>
        <taxon>Acidocellaceae</taxon>
        <taxon>Acidocella</taxon>
    </lineage>
</organism>
<proteinExistence type="predicted"/>
<accession>A0A840VF51</accession>
<dbReference type="Proteomes" id="UP000553706">
    <property type="component" value="Unassembled WGS sequence"/>
</dbReference>
<reference evidence="1 2" key="1">
    <citation type="submission" date="2020-08" db="EMBL/GenBank/DDBJ databases">
        <title>Genomic Encyclopedia of Type Strains, Phase IV (KMG-IV): sequencing the most valuable type-strain genomes for metagenomic binning, comparative biology and taxonomic classification.</title>
        <authorList>
            <person name="Goeker M."/>
        </authorList>
    </citation>
    <scope>NUCLEOTIDE SEQUENCE [LARGE SCALE GENOMIC DNA]</scope>
    <source>
        <strain evidence="1 2">DSM 27026</strain>
    </source>
</reference>
<comment type="caution">
    <text evidence="1">The sequence shown here is derived from an EMBL/GenBank/DDBJ whole genome shotgun (WGS) entry which is preliminary data.</text>
</comment>
<dbReference type="EMBL" id="JACHFJ010000007">
    <property type="protein sequence ID" value="MBB5373517.1"/>
    <property type="molecule type" value="Genomic_DNA"/>
</dbReference>
<dbReference type="Pfam" id="PF06620">
    <property type="entry name" value="DUF1150"/>
    <property type="match status" value="1"/>
</dbReference>
<protein>
    <recommendedName>
        <fullName evidence="3">DUF1150 family protein</fullName>
    </recommendedName>
</protein>
<dbReference type="RefSeq" id="WP_183266522.1">
    <property type="nucleotide sequence ID" value="NZ_JACHFJ010000007.1"/>
</dbReference>